<keyword evidence="2" id="KW-0732">Signal</keyword>
<comment type="caution">
    <text evidence="4">The sequence shown here is derived from an EMBL/GenBank/DDBJ whole genome shotgun (WGS) entry which is preliminary data.</text>
</comment>
<sequence length="422" mass="43530">MTRSALVLRTLRGLLGAGLALAACADPPTTSRVSRAPAANRGTGSGPRADAALLSVAWEATARQLIASHPTFTPVTAVRVYALHALAQYGGLVAADFGGGTAQFEVRRGAIAGASAQLLAFVFPDAAAMLEAQLAAQAAGGDGRVHPQFARGVAIGRAMGDLMIAWARADGATTPWTGPPLPTGAGIWTPAPNSVPAGIQVPRTHPYFLTSASQFRPPPPPAFGTAAFDVEVARVLAVTQARTPAQAAIANLWNQGSGTETTPGFWLREAAELAVAAGLDERETAHLLALLGATMLDASVGCFDAKYFYLVLRPSQANPAITRPEGLPGFPYALPNHPSYPSGHMCLSGAAVTILSAYFPRSADMLAAQLQEAGLSRVYGGIHYFMDIAAGQTLGRQTALLALAYDDAYGLLTAVPGLGVSP</sequence>
<feature type="region of interest" description="Disordered" evidence="1">
    <location>
        <begin position="27"/>
        <end position="47"/>
    </location>
</feature>
<feature type="domain" description="Phosphatidic acid phosphatase type 2/haloperoxidase" evidence="3">
    <location>
        <begin position="290"/>
        <end position="403"/>
    </location>
</feature>
<feature type="signal peptide" evidence="2">
    <location>
        <begin position="1"/>
        <end position="22"/>
    </location>
</feature>
<dbReference type="RefSeq" id="WP_284351991.1">
    <property type="nucleotide sequence ID" value="NZ_BRXS01000006.1"/>
</dbReference>
<dbReference type="PANTHER" id="PTHR34599">
    <property type="entry name" value="PEROXIDASE-RELATED"/>
    <property type="match status" value="1"/>
</dbReference>
<dbReference type="EMBL" id="BRXS01000006">
    <property type="protein sequence ID" value="GLC27555.1"/>
    <property type="molecule type" value="Genomic_DNA"/>
</dbReference>
<proteinExistence type="predicted"/>
<accession>A0AA37QJB7</accession>
<evidence type="ECO:0000256" key="2">
    <source>
        <dbReference type="SAM" id="SignalP"/>
    </source>
</evidence>
<dbReference type="PANTHER" id="PTHR34599:SF1">
    <property type="entry name" value="PHOSPHATIDIC ACID PHOSPHATASE TYPE 2_HALOPEROXIDASE DOMAIN-CONTAINING PROTEIN"/>
    <property type="match status" value="1"/>
</dbReference>
<dbReference type="Pfam" id="PF01569">
    <property type="entry name" value="PAP2"/>
    <property type="match status" value="1"/>
</dbReference>
<protein>
    <submittedName>
        <fullName evidence="4">PA-phosphatase</fullName>
    </submittedName>
</protein>
<name>A0AA37QJB7_9BACT</name>
<feature type="chain" id="PRO_5041338664" evidence="2">
    <location>
        <begin position="23"/>
        <end position="422"/>
    </location>
</feature>
<gene>
    <name evidence="4" type="ORF">rosag_40680</name>
</gene>
<dbReference type="SUPFAM" id="SSF48317">
    <property type="entry name" value="Acid phosphatase/Vanadium-dependent haloperoxidase"/>
    <property type="match status" value="1"/>
</dbReference>
<dbReference type="InterPro" id="IPR052559">
    <property type="entry name" value="V-haloperoxidase"/>
</dbReference>
<dbReference type="CDD" id="cd03398">
    <property type="entry name" value="PAP2_haloperoxidase"/>
    <property type="match status" value="1"/>
</dbReference>
<reference evidence="4" key="1">
    <citation type="submission" date="2022-08" db="EMBL/GenBank/DDBJ databases">
        <title>Draft genome sequencing of Roseisolibacter agri AW1220.</title>
        <authorList>
            <person name="Tobiishi Y."/>
            <person name="Tonouchi A."/>
        </authorList>
    </citation>
    <scope>NUCLEOTIDE SEQUENCE</scope>
    <source>
        <strain evidence="4">AW1220</strain>
    </source>
</reference>
<dbReference type="AlphaFoldDB" id="A0AA37QJB7"/>
<keyword evidence="5" id="KW-1185">Reference proteome</keyword>
<dbReference type="SMART" id="SM00014">
    <property type="entry name" value="acidPPc"/>
    <property type="match status" value="1"/>
</dbReference>
<dbReference type="Proteomes" id="UP001161325">
    <property type="component" value="Unassembled WGS sequence"/>
</dbReference>
<dbReference type="PROSITE" id="PS51257">
    <property type="entry name" value="PROKAR_LIPOPROTEIN"/>
    <property type="match status" value="1"/>
</dbReference>
<dbReference type="Gene3D" id="1.10.606.20">
    <property type="match status" value="1"/>
</dbReference>
<evidence type="ECO:0000256" key="1">
    <source>
        <dbReference type="SAM" id="MobiDB-lite"/>
    </source>
</evidence>
<dbReference type="InterPro" id="IPR000326">
    <property type="entry name" value="PAP2/HPO"/>
</dbReference>
<evidence type="ECO:0000313" key="4">
    <source>
        <dbReference type="EMBL" id="GLC27555.1"/>
    </source>
</evidence>
<organism evidence="4 5">
    <name type="scientific">Roseisolibacter agri</name>
    <dbReference type="NCBI Taxonomy" id="2014610"/>
    <lineage>
        <taxon>Bacteria</taxon>
        <taxon>Pseudomonadati</taxon>
        <taxon>Gemmatimonadota</taxon>
        <taxon>Gemmatimonadia</taxon>
        <taxon>Gemmatimonadales</taxon>
        <taxon>Gemmatimonadaceae</taxon>
        <taxon>Roseisolibacter</taxon>
    </lineage>
</organism>
<dbReference type="InterPro" id="IPR036938">
    <property type="entry name" value="PAP2/HPO_sf"/>
</dbReference>
<evidence type="ECO:0000313" key="5">
    <source>
        <dbReference type="Proteomes" id="UP001161325"/>
    </source>
</evidence>
<evidence type="ECO:0000259" key="3">
    <source>
        <dbReference type="SMART" id="SM00014"/>
    </source>
</evidence>